<dbReference type="Proteomes" id="UP000324781">
    <property type="component" value="Unassembled WGS sequence"/>
</dbReference>
<dbReference type="GO" id="GO:0052621">
    <property type="term" value="F:diguanylate cyclase activity"/>
    <property type="evidence" value="ECO:0007669"/>
    <property type="project" value="TreeGrafter"/>
</dbReference>
<reference evidence="3 4" key="1">
    <citation type="submission" date="2016-11" db="EMBL/GenBank/DDBJ databases">
        <authorList>
            <person name="Varghese N."/>
            <person name="Submissions S."/>
        </authorList>
    </citation>
    <scope>NUCLEOTIDE SEQUENCE [LARGE SCALE GENOMIC DNA]</scope>
    <source>
        <strain evidence="3 4">DSM 19027</strain>
    </source>
</reference>
<feature type="transmembrane region" description="Helical" evidence="1">
    <location>
        <begin position="237"/>
        <end position="258"/>
    </location>
</feature>
<evidence type="ECO:0000313" key="4">
    <source>
        <dbReference type="Proteomes" id="UP000324781"/>
    </source>
</evidence>
<feature type="transmembrane region" description="Helical" evidence="1">
    <location>
        <begin position="296"/>
        <end position="319"/>
    </location>
</feature>
<dbReference type="InterPro" id="IPR029787">
    <property type="entry name" value="Nucleotide_cyclase"/>
</dbReference>
<keyword evidence="1" id="KW-1133">Transmembrane helix</keyword>
<dbReference type="PANTHER" id="PTHR45138:SF9">
    <property type="entry name" value="DIGUANYLATE CYCLASE DGCM-RELATED"/>
    <property type="match status" value="1"/>
</dbReference>
<feature type="transmembrane region" description="Helical" evidence="1">
    <location>
        <begin position="177"/>
        <end position="197"/>
    </location>
</feature>
<dbReference type="CDD" id="cd01949">
    <property type="entry name" value="GGDEF"/>
    <property type="match status" value="1"/>
</dbReference>
<keyword evidence="4" id="KW-1185">Reference proteome</keyword>
<dbReference type="RefSeq" id="WP_149677340.1">
    <property type="nucleotide sequence ID" value="NZ_FQZP01000001.1"/>
</dbReference>
<keyword evidence="1" id="KW-0812">Transmembrane</keyword>
<dbReference type="InterPro" id="IPR050469">
    <property type="entry name" value="Diguanylate_Cyclase"/>
</dbReference>
<feature type="transmembrane region" description="Helical" evidence="1">
    <location>
        <begin position="363"/>
        <end position="384"/>
    </location>
</feature>
<feature type="transmembrane region" description="Helical" evidence="1">
    <location>
        <begin position="270"/>
        <end position="290"/>
    </location>
</feature>
<accession>A0A1M6AJ71</accession>
<protein>
    <submittedName>
        <fullName evidence="3">Diguanylate cyclase (GGDEF) domain-containing protein</fullName>
    </submittedName>
</protein>
<keyword evidence="1" id="KW-0472">Membrane</keyword>
<evidence type="ECO:0000256" key="1">
    <source>
        <dbReference type="SAM" id="Phobius"/>
    </source>
</evidence>
<feature type="transmembrane region" description="Helical" evidence="1">
    <location>
        <begin position="7"/>
        <end position="28"/>
    </location>
</feature>
<dbReference type="AlphaFoldDB" id="A0A1M6AJ71"/>
<dbReference type="Gene3D" id="3.30.70.270">
    <property type="match status" value="1"/>
</dbReference>
<dbReference type="PROSITE" id="PS50887">
    <property type="entry name" value="GGDEF"/>
    <property type="match status" value="1"/>
</dbReference>
<organism evidence="3 4">
    <name type="scientific">Thermoclostridium caenicola</name>
    <dbReference type="NCBI Taxonomy" id="659425"/>
    <lineage>
        <taxon>Bacteria</taxon>
        <taxon>Bacillati</taxon>
        <taxon>Bacillota</taxon>
        <taxon>Clostridia</taxon>
        <taxon>Eubacteriales</taxon>
        <taxon>Oscillospiraceae</taxon>
        <taxon>Thermoclostridium</taxon>
    </lineage>
</organism>
<evidence type="ECO:0000313" key="3">
    <source>
        <dbReference type="EMBL" id="SHI36512.1"/>
    </source>
</evidence>
<dbReference type="SUPFAM" id="SSF55073">
    <property type="entry name" value="Nucleotide cyclase"/>
    <property type="match status" value="1"/>
</dbReference>
<dbReference type="SMART" id="SM00267">
    <property type="entry name" value="GGDEF"/>
    <property type="match status" value="1"/>
</dbReference>
<feature type="transmembrane region" description="Helical" evidence="1">
    <location>
        <begin position="209"/>
        <end position="225"/>
    </location>
</feature>
<dbReference type="Pfam" id="PF00990">
    <property type="entry name" value="GGDEF"/>
    <property type="match status" value="1"/>
</dbReference>
<dbReference type="PANTHER" id="PTHR45138">
    <property type="entry name" value="REGULATORY COMPONENTS OF SENSORY TRANSDUCTION SYSTEM"/>
    <property type="match status" value="1"/>
</dbReference>
<dbReference type="NCBIfam" id="TIGR00254">
    <property type="entry name" value="GGDEF"/>
    <property type="match status" value="1"/>
</dbReference>
<dbReference type="InterPro" id="IPR043128">
    <property type="entry name" value="Rev_trsase/Diguanyl_cyclase"/>
</dbReference>
<feature type="transmembrane region" description="Helical" evidence="1">
    <location>
        <begin position="331"/>
        <end position="351"/>
    </location>
</feature>
<dbReference type="InterPro" id="IPR011623">
    <property type="entry name" value="7TMR_DISM_rcpt_extracell_dom1"/>
</dbReference>
<feature type="domain" description="GGDEF" evidence="2">
    <location>
        <begin position="429"/>
        <end position="564"/>
    </location>
</feature>
<dbReference type="EMBL" id="FQZP01000001">
    <property type="protein sequence ID" value="SHI36512.1"/>
    <property type="molecule type" value="Genomic_DNA"/>
</dbReference>
<dbReference type="OrthoDB" id="9804955at2"/>
<dbReference type="Pfam" id="PF07695">
    <property type="entry name" value="7TMR-DISM_7TM"/>
    <property type="match status" value="1"/>
</dbReference>
<evidence type="ECO:0000259" key="2">
    <source>
        <dbReference type="PROSITE" id="PS50887"/>
    </source>
</evidence>
<sequence>MSKSQITPLVSILIAIVEIIVTVIVFLISSSGSTVPITQDEAISLSDGWTCFWEDTDEATILSIPTKLEGGYAGRILHLSNHLPDRSFRNPSLMLRTSEQRVAVLLNDNLIYEFQPKDPGRAPGSMYHFINLPAGYEGGRLDIFLSSPLNQFSGIINEIRIGSITSHILFILKQGSVSLVLAVVAIVLGFIMLSFFVSMCYAGSRHVSILYLSLFIILSGTWMCSESRALELFVRNPMLIMCVAFTAQYLAPIPLLAFVIDMFRPKYTNWLKQFAIIFTAHFFVIAILYLLEIVEFYNSVVLFHSVLICCIIVFLVMSVSEIRRGKKGIRLFFLGCIALCMAICADIIRYYFKPLPWVVKPIIYQYGLFVFIITAVAALARHIFVTREEKISHDILMSLAFTDTLTGLKNRRSFDERMEALNKELDDYSSIHLVILDINNLKQVNDTLGHREGDQLIMEGARLISETLGNLGEIFRIGGDEFVVLITNIEPYFIQVELDTLNKKIEAFNEKDTPFKLSIAYGLGSYSKDQDKDLHDVFVRADKSMYICKENQKGLHHAGKQIKS</sequence>
<gene>
    <name evidence="3" type="ORF">SAMN05444373_100158</name>
</gene>
<dbReference type="InterPro" id="IPR000160">
    <property type="entry name" value="GGDEF_dom"/>
</dbReference>
<proteinExistence type="predicted"/>
<name>A0A1M6AJ71_9FIRM</name>